<dbReference type="STRING" id="2200.GCA_001571405_01946"/>
<evidence type="ECO:0000259" key="1">
    <source>
        <dbReference type="Pfam" id="PF01814"/>
    </source>
</evidence>
<keyword evidence="3" id="KW-1185">Reference proteome</keyword>
<evidence type="ECO:0000313" key="3">
    <source>
        <dbReference type="Proteomes" id="UP000326500"/>
    </source>
</evidence>
<protein>
    <submittedName>
        <fullName evidence="2">Hemerythrin-like domain-containing protein</fullName>
    </submittedName>
</protein>
<dbReference type="PANTHER" id="PTHR35585:SF1">
    <property type="entry name" value="HHE DOMAIN PROTEIN (AFU_ORTHOLOGUE AFUA_4G00730)"/>
    <property type="match status" value="1"/>
</dbReference>
<dbReference type="EMBL" id="FNFT01000012">
    <property type="protein sequence ID" value="SDK45640.1"/>
    <property type="molecule type" value="Genomic_DNA"/>
</dbReference>
<feature type="domain" description="Hemerythrin-like" evidence="1">
    <location>
        <begin position="27"/>
        <end position="143"/>
    </location>
</feature>
<proteinExistence type="predicted"/>
<sequence length="172" mass="19621">MDTIHIYRICPCKTPCRSGEVIAMAQNIIETLKQEHQVVLSQLSELSSKGISDRGQKYQTFKETIIPHLIGEEKALYPRLEKESDMRDLALEAVEEHNAVKSLISQLDGASTSEEDIWVAKMVVIQENVKHHISEEEEKIFPQMQQKMSNELSELDSRYLESKRSALPVAAR</sequence>
<dbReference type="AlphaFoldDB" id="A0A1G9C1U5"/>
<organism evidence="2 3">
    <name type="scientific">Methanoculleus thermophilus</name>
    <dbReference type="NCBI Taxonomy" id="2200"/>
    <lineage>
        <taxon>Archaea</taxon>
        <taxon>Methanobacteriati</taxon>
        <taxon>Methanobacteriota</taxon>
        <taxon>Stenosarchaea group</taxon>
        <taxon>Methanomicrobia</taxon>
        <taxon>Methanomicrobiales</taxon>
        <taxon>Methanomicrobiaceae</taxon>
        <taxon>Methanoculleus</taxon>
    </lineage>
</organism>
<dbReference type="Proteomes" id="UP000326500">
    <property type="component" value="Unassembled WGS sequence"/>
</dbReference>
<dbReference type="Pfam" id="PF01814">
    <property type="entry name" value="Hemerythrin"/>
    <property type="match status" value="1"/>
</dbReference>
<reference evidence="2 3" key="1">
    <citation type="submission" date="2016-10" db="EMBL/GenBank/DDBJ databases">
        <authorList>
            <person name="Varghese N."/>
            <person name="Submissions S."/>
        </authorList>
    </citation>
    <scope>NUCLEOTIDE SEQUENCE [LARGE SCALE GENOMIC DNA]</scope>
    <source>
        <strain evidence="2 3">DSM 2373</strain>
    </source>
</reference>
<dbReference type="InterPro" id="IPR012312">
    <property type="entry name" value="Hemerythrin-like"/>
</dbReference>
<accession>A0A1G9C1U5</accession>
<gene>
    <name evidence="2" type="ORF">SAMN04488571_1128</name>
</gene>
<name>A0A1G9C1U5_9EURY</name>
<evidence type="ECO:0000313" key="2">
    <source>
        <dbReference type="EMBL" id="SDK45640.1"/>
    </source>
</evidence>
<dbReference type="PANTHER" id="PTHR35585">
    <property type="entry name" value="HHE DOMAIN PROTEIN (AFU_ORTHOLOGUE AFUA_4G00730)"/>
    <property type="match status" value="1"/>
</dbReference>
<dbReference type="Gene3D" id="1.20.120.520">
    <property type="entry name" value="nmb1532 protein domain like"/>
    <property type="match status" value="1"/>
</dbReference>